<keyword evidence="2" id="KW-0677">Repeat</keyword>
<dbReference type="InterPro" id="IPR011043">
    <property type="entry name" value="Gal_Oxase/kelch_b-propeller"/>
</dbReference>
<dbReference type="STRING" id="441959.B8ML95"/>
<dbReference type="HOGENOM" id="CLU_012508_1_2_1"/>
<reference evidence="5" key="1">
    <citation type="journal article" date="2015" name="Genome Announc.">
        <title>Genome sequence of the AIDS-associated pathogen Penicillium marneffei (ATCC18224) and its near taxonomic relative Talaromyces stipitatus (ATCC10500).</title>
        <authorList>
            <person name="Nierman W.C."/>
            <person name="Fedorova-Abrams N.D."/>
            <person name="Andrianopoulos A."/>
        </authorList>
    </citation>
    <scope>NUCLEOTIDE SEQUENCE [LARGE SCALE GENOMIC DNA]</scope>
    <source>
        <strain evidence="5">ATCC 10500 / CBS 375.48 / QM 6759 / NRRL 1006</strain>
    </source>
</reference>
<protein>
    <recommendedName>
        <fullName evidence="6">Kelch repeat protein</fullName>
    </recommendedName>
</protein>
<evidence type="ECO:0000313" key="5">
    <source>
        <dbReference type="Proteomes" id="UP000001745"/>
    </source>
</evidence>
<evidence type="ECO:0000313" key="4">
    <source>
        <dbReference type="EMBL" id="EED15010.1"/>
    </source>
</evidence>
<name>B8ML95_TALSN</name>
<dbReference type="PANTHER" id="PTHR46228">
    <property type="entry name" value="KELCH DOMAIN-CONTAINING PROTEIN"/>
    <property type="match status" value="1"/>
</dbReference>
<accession>B8ML95</accession>
<dbReference type="RefSeq" id="XP_002484963.1">
    <property type="nucleotide sequence ID" value="XM_002484918.1"/>
</dbReference>
<keyword evidence="3" id="KW-0812">Transmembrane</keyword>
<evidence type="ECO:0000256" key="1">
    <source>
        <dbReference type="ARBA" id="ARBA00022441"/>
    </source>
</evidence>
<dbReference type="Gene3D" id="2.120.10.80">
    <property type="entry name" value="Kelch-type beta propeller"/>
    <property type="match status" value="1"/>
</dbReference>
<keyword evidence="1" id="KW-0880">Kelch repeat</keyword>
<feature type="transmembrane region" description="Helical" evidence="3">
    <location>
        <begin position="552"/>
        <end position="573"/>
    </location>
</feature>
<dbReference type="eggNOG" id="ENOG502SIX7">
    <property type="taxonomic scope" value="Eukaryota"/>
</dbReference>
<keyword evidence="3" id="KW-0472">Membrane</keyword>
<dbReference type="PANTHER" id="PTHR46228:SF2">
    <property type="entry name" value="KELCH REPEAT PROTEIN (AFU_ORTHOLOGUE AFUA_4G14350)"/>
    <property type="match status" value="1"/>
</dbReference>
<dbReference type="AlphaFoldDB" id="B8ML95"/>
<keyword evidence="5" id="KW-1185">Reference proteome</keyword>
<dbReference type="SUPFAM" id="SSF50965">
    <property type="entry name" value="Galactose oxidase, central domain"/>
    <property type="match status" value="1"/>
</dbReference>
<dbReference type="GeneID" id="8104152"/>
<evidence type="ECO:0008006" key="6">
    <source>
        <dbReference type="Google" id="ProtNLM"/>
    </source>
</evidence>
<organism evidence="4 5">
    <name type="scientific">Talaromyces stipitatus (strain ATCC 10500 / CBS 375.48 / QM 6759 / NRRL 1006)</name>
    <name type="common">Penicillium stipitatum</name>
    <dbReference type="NCBI Taxonomy" id="441959"/>
    <lineage>
        <taxon>Eukaryota</taxon>
        <taxon>Fungi</taxon>
        <taxon>Dikarya</taxon>
        <taxon>Ascomycota</taxon>
        <taxon>Pezizomycotina</taxon>
        <taxon>Eurotiomycetes</taxon>
        <taxon>Eurotiomycetidae</taxon>
        <taxon>Eurotiales</taxon>
        <taxon>Trichocomaceae</taxon>
        <taxon>Talaromyces</taxon>
        <taxon>Talaromyces sect. Talaromyces</taxon>
    </lineage>
</organism>
<dbReference type="OrthoDB" id="540004at2759"/>
<gene>
    <name evidence="4" type="ORF">TSTA_044760</name>
</gene>
<dbReference type="InParanoid" id="B8ML95"/>
<dbReference type="PhylomeDB" id="B8ML95"/>
<dbReference type="InterPro" id="IPR015915">
    <property type="entry name" value="Kelch-typ_b-propeller"/>
</dbReference>
<dbReference type="Proteomes" id="UP000001745">
    <property type="component" value="Unassembled WGS sequence"/>
</dbReference>
<evidence type="ECO:0000256" key="3">
    <source>
        <dbReference type="SAM" id="Phobius"/>
    </source>
</evidence>
<keyword evidence="3" id="KW-1133">Transmembrane helix</keyword>
<dbReference type="VEuPathDB" id="FungiDB:TSTA_044760"/>
<proteinExistence type="predicted"/>
<evidence type="ECO:0000256" key="2">
    <source>
        <dbReference type="ARBA" id="ARBA00022737"/>
    </source>
</evidence>
<dbReference type="EMBL" id="EQ962657">
    <property type="protein sequence ID" value="EED15010.1"/>
    <property type="molecule type" value="Genomic_DNA"/>
</dbReference>
<sequence length="658" mass="71999">MRNDFDYYWVLQMSSHLRLGRGTYNSNFGGLEIKRCGLALSCSQAFLSLGARPAYCISWTSQVNVSICNWSQLRANIIRNAIYLDGGDLWWQFGLSDGTYGSPFNDDGSEDIMYNLSLTQAFNQQSSISSLLRSMTKASGVLATNLNPNFQDGTMLANDNELILYGGLPRLTSNANPPPAQVILGYEAYDDSASIQNWRPGFQQKSTNNGVTRYITNGAGLSAPSESLGFYFSGMLGSPGGMIEGDDGSANTIATSLITVNMTTMREEDWHNSSLPSFVSGRANAEAVWMPVSESGILVVIGGVINPEILAPGRNMTYTYIQASNQTNPTFMKELPIYDIASQTWYLQATTGDIPPQLTMFCSVMASASDRSSFNIYIYGGYDGINAGSIPSDDVYILSVPSFTWIKAYTGQHSHGRSGHKCIKVYPDKMFVLGGIYKNNPSLCLDGGFLQVFNLNTLQFQSTYDPGNWSNYSVPSIITDRIGGNMNGGATITSPSSWNNDSLRSMFGRTYTKPIATYYPYTTSKGLPAQPTSTASNTTGAHSSIMESWAKITLAVSISLGSACILLTVWLICWRIARHRLSKAVSQDDIARRVSTHSPEAKRLDSDYTTFSASGSYNTNENFSRSEIRLPGKTIMEALPEQLQSPVEEDAIFELDGE</sequence>